<protein>
    <recommendedName>
        <fullName evidence="4">Prohibitin</fullName>
    </recommendedName>
</protein>
<keyword evidence="3" id="KW-1185">Reference proteome</keyword>
<name>A0AB34J1Q3_PRYPA</name>
<evidence type="ECO:0008006" key="4">
    <source>
        <dbReference type="Google" id="ProtNLM"/>
    </source>
</evidence>
<accession>A0AB34J1Q3</accession>
<proteinExistence type="predicted"/>
<organism evidence="2 3">
    <name type="scientific">Prymnesium parvum</name>
    <name type="common">Toxic golden alga</name>
    <dbReference type="NCBI Taxonomy" id="97485"/>
    <lineage>
        <taxon>Eukaryota</taxon>
        <taxon>Haptista</taxon>
        <taxon>Haptophyta</taxon>
        <taxon>Prymnesiophyceae</taxon>
        <taxon>Prymnesiales</taxon>
        <taxon>Prymnesiaceae</taxon>
        <taxon>Prymnesium</taxon>
    </lineage>
</organism>
<dbReference type="EMBL" id="JBGBPQ010000015">
    <property type="protein sequence ID" value="KAL1510780.1"/>
    <property type="molecule type" value="Genomic_DNA"/>
</dbReference>
<gene>
    <name evidence="2" type="ORF">AB1Y20_007066</name>
</gene>
<feature type="compositionally biased region" description="Low complexity" evidence="1">
    <location>
        <begin position="219"/>
        <end position="229"/>
    </location>
</feature>
<evidence type="ECO:0000256" key="1">
    <source>
        <dbReference type="SAM" id="MobiDB-lite"/>
    </source>
</evidence>
<dbReference type="Proteomes" id="UP001515480">
    <property type="component" value="Unassembled WGS sequence"/>
</dbReference>
<dbReference type="AlphaFoldDB" id="A0AB34J1Q3"/>
<evidence type="ECO:0000313" key="2">
    <source>
        <dbReference type="EMBL" id="KAL1510780.1"/>
    </source>
</evidence>
<reference evidence="2 3" key="1">
    <citation type="journal article" date="2024" name="Science">
        <title>Giant polyketide synthase enzymes in the biosynthesis of giant marine polyether toxins.</title>
        <authorList>
            <person name="Fallon T.R."/>
            <person name="Shende V.V."/>
            <person name="Wierzbicki I.H."/>
            <person name="Pendleton A.L."/>
            <person name="Watervoot N.F."/>
            <person name="Auber R.P."/>
            <person name="Gonzalez D.J."/>
            <person name="Wisecaver J.H."/>
            <person name="Moore B.S."/>
        </authorList>
    </citation>
    <scope>NUCLEOTIDE SEQUENCE [LARGE SCALE GENOMIC DNA]</scope>
    <source>
        <strain evidence="2 3">12B1</strain>
    </source>
</reference>
<comment type="caution">
    <text evidence="2">The sequence shown here is derived from an EMBL/GenBank/DDBJ whole genome shotgun (WGS) entry which is preliminary data.</text>
</comment>
<feature type="region of interest" description="Disordered" evidence="1">
    <location>
        <begin position="219"/>
        <end position="247"/>
    </location>
</feature>
<evidence type="ECO:0000313" key="3">
    <source>
        <dbReference type="Proteomes" id="UP001515480"/>
    </source>
</evidence>
<sequence length="247" mass="25809">MSAHPVVKLKKVAVVKSTHSPNSTANASDAINARSLAQVVAAVNREGGTVPDVKDVHLSSAVGLDARLADTEQLAASLGAATRGVHALIARAIELTEQRCRAEGQRAVDVATASAVRSTERRMTVEREAAVRQAVAETWAEAKAKEQAAVERAVHETELRCAEEQRIAVQLATSAINLEWGKSQEEVAAENAAKSFEQAARAAGAALMAAQGLQWRGHAPAKPAAAAPVEPKPTDATQGSSGGLEFF</sequence>